<evidence type="ECO:0000313" key="3">
    <source>
        <dbReference type="EMBL" id="MTJ04788.1"/>
    </source>
</evidence>
<evidence type="ECO:0000313" key="4">
    <source>
        <dbReference type="Proteomes" id="UP000483078"/>
    </source>
</evidence>
<dbReference type="EMBL" id="VENJ01000011">
    <property type="protein sequence ID" value="MTJ04788.1"/>
    <property type="molecule type" value="Genomic_DNA"/>
</dbReference>
<dbReference type="Gene3D" id="3.40.190.10">
    <property type="entry name" value="Periplasmic binding protein-like II"/>
    <property type="match status" value="1"/>
</dbReference>
<dbReference type="AlphaFoldDB" id="A0A7C9HLZ1"/>
<dbReference type="PIRSF" id="PIRSF017082">
    <property type="entry name" value="YflP"/>
    <property type="match status" value="1"/>
</dbReference>
<comment type="similarity">
    <text evidence="1">Belongs to the UPF0065 (bug) family.</text>
</comment>
<organism evidence="3 4">
    <name type="scientific">Sediminimonas qiaohouensis</name>
    <dbReference type="NCBI Taxonomy" id="552061"/>
    <lineage>
        <taxon>Bacteria</taxon>
        <taxon>Pseudomonadati</taxon>
        <taxon>Pseudomonadota</taxon>
        <taxon>Alphaproteobacteria</taxon>
        <taxon>Rhodobacterales</taxon>
        <taxon>Roseobacteraceae</taxon>
        <taxon>Sediminimonas</taxon>
    </lineage>
</organism>
<dbReference type="Gene3D" id="3.40.190.150">
    <property type="entry name" value="Bordetella uptake gene, domain 1"/>
    <property type="match status" value="1"/>
</dbReference>
<dbReference type="InterPro" id="IPR005064">
    <property type="entry name" value="BUG"/>
</dbReference>
<sequence length="322" mass="34398">MFGKKHILIASTAFAVGSAFASTGSMAAEYPEKPVSLVVNFSAGGSTDTAARLMVSEATETLGQGFVVKNKSGAGGTLGVAEVARSDADGYTIGTANMPALAIIPQLREVPYEPFGDLVHIAAVMPYEYAIFVRGDAPWQTWEEFEAHIKENPGDVTYGSVGTGTTNHLTMERMAEERDLEWKHVPFQGGVKATAALMGGHVDAINNTMASVASALESGELRALLVTSEERFDLVPEVPTMKEAGFGFSQVSYMSIVGPKGMPEKAQEKLEAAFKTAAESDAAQSAMGKLDLHPRFVSGEEYAEMLRQMTKEWSATLDGLEQ</sequence>
<dbReference type="InterPro" id="IPR042100">
    <property type="entry name" value="Bug_dom1"/>
</dbReference>
<feature type="chain" id="PRO_5028976170" evidence="2">
    <location>
        <begin position="22"/>
        <end position="322"/>
    </location>
</feature>
<dbReference type="PANTHER" id="PTHR42928">
    <property type="entry name" value="TRICARBOXYLATE-BINDING PROTEIN"/>
    <property type="match status" value="1"/>
</dbReference>
<keyword evidence="2" id="KW-0732">Signal</keyword>
<dbReference type="RefSeq" id="WP_273249505.1">
    <property type="nucleotide sequence ID" value="NZ_VENJ01000011.1"/>
</dbReference>
<dbReference type="PANTHER" id="PTHR42928:SF5">
    <property type="entry name" value="BLR1237 PROTEIN"/>
    <property type="match status" value="1"/>
</dbReference>
<accession>A0A7C9HLZ1</accession>
<dbReference type="Proteomes" id="UP000483078">
    <property type="component" value="Unassembled WGS sequence"/>
</dbReference>
<evidence type="ECO:0000256" key="1">
    <source>
        <dbReference type="ARBA" id="ARBA00006987"/>
    </source>
</evidence>
<dbReference type="CDD" id="cd07012">
    <property type="entry name" value="PBP2_Bug_TTT"/>
    <property type="match status" value="1"/>
</dbReference>
<comment type="caution">
    <text evidence="3">The sequence shown here is derived from an EMBL/GenBank/DDBJ whole genome shotgun (WGS) entry which is preliminary data.</text>
</comment>
<reference evidence="3 4" key="1">
    <citation type="submission" date="2019-06" db="EMBL/GenBank/DDBJ databases">
        <title>Enrichment of Autotrophic Halophilic Microorganisms from Red Sea Brine Pool Using Microbial Electrosynthesis System.</title>
        <authorList>
            <person name="Alqahtani M.F."/>
            <person name="Bajracharya S."/>
            <person name="Katuri K.P."/>
            <person name="Ali M."/>
            <person name="Saikaly P.E."/>
        </authorList>
    </citation>
    <scope>NUCLEOTIDE SEQUENCE [LARGE SCALE GENOMIC DNA]</scope>
    <source>
        <strain evidence="3">MES6</strain>
    </source>
</reference>
<dbReference type="SUPFAM" id="SSF53850">
    <property type="entry name" value="Periplasmic binding protein-like II"/>
    <property type="match status" value="1"/>
</dbReference>
<proteinExistence type="inferred from homology"/>
<gene>
    <name evidence="3" type="ORF">FH759_08875</name>
</gene>
<feature type="signal peptide" evidence="2">
    <location>
        <begin position="1"/>
        <end position="21"/>
    </location>
</feature>
<evidence type="ECO:0000256" key="2">
    <source>
        <dbReference type="SAM" id="SignalP"/>
    </source>
</evidence>
<name>A0A7C9HLZ1_9RHOB</name>
<protein>
    <submittedName>
        <fullName evidence="3">Tripartite tricarboxylate transporter substrate binding protein</fullName>
    </submittedName>
</protein>
<dbReference type="Pfam" id="PF03401">
    <property type="entry name" value="TctC"/>
    <property type="match status" value="1"/>
</dbReference>